<keyword evidence="1" id="KW-0479">Metal-binding</keyword>
<evidence type="ECO:0000256" key="2">
    <source>
        <dbReference type="ARBA" id="ARBA00022771"/>
    </source>
</evidence>
<dbReference type="PROSITE" id="PS50865">
    <property type="entry name" value="ZF_MYND_2"/>
    <property type="match status" value="1"/>
</dbReference>
<dbReference type="AlphaFoldDB" id="A0A0C9MHP1"/>
<protein>
    <recommendedName>
        <fullName evidence="6">MYND-type domain-containing protein</fullName>
    </recommendedName>
</protein>
<keyword evidence="2 4" id="KW-0863">Zinc-finger</keyword>
<gene>
    <name evidence="7" type="ORF">MAM1_0136d06309</name>
</gene>
<dbReference type="SUPFAM" id="SSF144232">
    <property type="entry name" value="HIT/MYND zinc finger-like"/>
    <property type="match status" value="1"/>
</dbReference>
<evidence type="ECO:0000313" key="7">
    <source>
        <dbReference type="EMBL" id="GAN06819.1"/>
    </source>
</evidence>
<evidence type="ECO:0000256" key="3">
    <source>
        <dbReference type="ARBA" id="ARBA00022833"/>
    </source>
</evidence>
<feature type="domain" description="MYND-type" evidence="6">
    <location>
        <begin position="250"/>
        <end position="288"/>
    </location>
</feature>
<evidence type="ECO:0000259" key="6">
    <source>
        <dbReference type="PROSITE" id="PS50865"/>
    </source>
</evidence>
<proteinExistence type="predicted"/>
<reference evidence="7" key="1">
    <citation type="submission" date="2014-09" db="EMBL/GenBank/DDBJ databases">
        <title>Draft genome sequence of an oleaginous Mucoromycotina fungus Mucor ambiguus NBRC6742.</title>
        <authorList>
            <person name="Takeda I."/>
            <person name="Yamane N."/>
            <person name="Morita T."/>
            <person name="Tamano K."/>
            <person name="Machida M."/>
            <person name="Baker S."/>
            <person name="Koike H."/>
        </authorList>
    </citation>
    <scope>NUCLEOTIDE SEQUENCE</scope>
    <source>
        <strain evidence="7">NBRC 6742</strain>
    </source>
</reference>
<dbReference type="Proteomes" id="UP000053815">
    <property type="component" value="Unassembled WGS sequence"/>
</dbReference>
<dbReference type="Pfam" id="PF01753">
    <property type="entry name" value="zf-MYND"/>
    <property type="match status" value="1"/>
</dbReference>
<evidence type="ECO:0000256" key="5">
    <source>
        <dbReference type="SAM" id="MobiDB-lite"/>
    </source>
</evidence>
<keyword evidence="8" id="KW-1185">Reference proteome</keyword>
<feature type="region of interest" description="Disordered" evidence="5">
    <location>
        <begin position="223"/>
        <end position="245"/>
    </location>
</feature>
<dbReference type="GO" id="GO:0008270">
    <property type="term" value="F:zinc ion binding"/>
    <property type="evidence" value="ECO:0007669"/>
    <property type="project" value="UniProtKB-KW"/>
</dbReference>
<evidence type="ECO:0000256" key="4">
    <source>
        <dbReference type="PROSITE-ProRule" id="PRU00134"/>
    </source>
</evidence>
<evidence type="ECO:0000256" key="1">
    <source>
        <dbReference type="ARBA" id="ARBA00022723"/>
    </source>
</evidence>
<dbReference type="OrthoDB" id="412876at2759"/>
<sequence>MPTLLLSSSKTFTNEKPPSIHSNEQLERQLKQEGSVEAAYQLVSATEYTHDTQGKCLNCDKIASYYLAALRLNKMKQPMQLNAMLLAIVQQTIALIQCHVDVSRATHLPWLPVLMTELRELGKLVKDDSTQADRYIPLSLPVIVSTHCQQPLSMREEYGRTIRISIYHCRASLCEDMDLNKSITYYRKCLSVHPTQLDLQQQKLQQSAKIALEHLIADQLKDDNSTMRPKLPSRTSSVSSGASSSCSMSCSNCGVEKRGMPVCSKCKSQYYCGIRCLKAHKPVHDMECRQY</sequence>
<name>A0A0C9MHP1_9FUNG</name>
<accession>A0A0C9MHP1</accession>
<dbReference type="EMBL" id="DF836425">
    <property type="protein sequence ID" value="GAN06819.1"/>
    <property type="molecule type" value="Genomic_DNA"/>
</dbReference>
<keyword evidence="3" id="KW-0862">Zinc</keyword>
<dbReference type="InterPro" id="IPR002893">
    <property type="entry name" value="Znf_MYND"/>
</dbReference>
<evidence type="ECO:0000313" key="8">
    <source>
        <dbReference type="Proteomes" id="UP000053815"/>
    </source>
</evidence>
<dbReference type="Gene3D" id="6.10.140.2220">
    <property type="match status" value="1"/>
</dbReference>
<organism evidence="7">
    <name type="scientific">Mucor ambiguus</name>
    <dbReference type="NCBI Taxonomy" id="91626"/>
    <lineage>
        <taxon>Eukaryota</taxon>
        <taxon>Fungi</taxon>
        <taxon>Fungi incertae sedis</taxon>
        <taxon>Mucoromycota</taxon>
        <taxon>Mucoromycotina</taxon>
        <taxon>Mucoromycetes</taxon>
        <taxon>Mucorales</taxon>
        <taxon>Mucorineae</taxon>
        <taxon>Mucoraceae</taxon>
        <taxon>Mucor</taxon>
    </lineage>
</organism>
<feature type="compositionally biased region" description="Low complexity" evidence="5">
    <location>
        <begin position="233"/>
        <end position="245"/>
    </location>
</feature>